<evidence type="ECO:0000313" key="4">
    <source>
        <dbReference type="Proteomes" id="UP000183047"/>
    </source>
</evidence>
<dbReference type="InterPro" id="IPR029787">
    <property type="entry name" value="Nucleotide_cyclase"/>
</dbReference>
<dbReference type="Gene3D" id="3.30.70.270">
    <property type="match status" value="1"/>
</dbReference>
<dbReference type="InterPro" id="IPR035919">
    <property type="entry name" value="EAL_sf"/>
</dbReference>
<dbReference type="AlphaFoldDB" id="A0A1G5BW34"/>
<dbReference type="SMART" id="SM00052">
    <property type="entry name" value="EAL"/>
    <property type="match status" value="1"/>
</dbReference>
<dbReference type="Proteomes" id="UP000183047">
    <property type="component" value="Unassembled WGS sequence"/>
</dbReference>
<dbReference type="RefSeq" id="WP_074461585.1">
    <property type="nucleotide sequence ID" value="NZ_FMUR01000005.1"/>
</dbReference>
<dbReference type="InterPro" id="IPR043128">
    <property type="entry name" value="Rev_trsase/Diguanyl_cyclase"/>
</dbReference>
<evidence type="ECO:0000259" key="2">
    <source>
        <dbReference type="PROSITE" id="PS50887"/>
    </source>
</evidence>
<dbReference type="Gene3D" id="3.20.20.450">
    <property type="entry name" value="EAL domain"/>
    <property type="match status" value="1"/>
</dbReference>
<evidence type="ECO:0000259" key="1">
    <source>
        <dbReference type="PROSITE" id="PS50883"/>
    </source>
</evidence>
<dbReference type="Pfam" id="PF00563">
    <property type="entry name" value="EAL"/>
    <property type="match status" value="1"/>
</dbReference>
<dbReference type="PROSITE" id="PS50887">
    <property type="entry name" value="GGDEF"/>
    <property type="match status" value="1"/>
</dbReference>
<sequence>MNFEKSFENFVQILSEEAITPEISPSAIADLAKEYSLRSIVSIVSFIKGSDHEGEPDTIIPLFGPVPEGEPPAYYFQNKMAGQKLVTYNIYLYGDRHWNDEEYKSFSVLIDILSFHMERFLLNTVVRESSLKQYLTGLPNSGGFFVFANKLCDSGEIMLYDSFYFNLKSFGLYSRRYGIAEGDEIMKRYARKLKAFFQKDEIVAHLGGDNYAALVKKERTKDFLEFLSGVDVYGIRNGKEEPIKIAAVCGVYAVDDSLKDPGQLLSRAAMALNYAKNVASKPYVFVNKAMSTRIYRQKQIEDRYEEALANDEFRIYLQPKVDTVTGEIVGAEALSRWFCNGIVLYPTEFVPILEQEGIVASLDIYVLKKACEFVKDWQTRGIPVVPISVNFSRRDLSYKRIVDEIVEVIDGCGIDRKFIEIEVTETVSEDERSLMTGFLSKLKDVGINTAIDDFGTGYSSLSTLRDFPVKVIKIDRSFISSDNLNKNDEIVLKNIITMSKELGIDVVTEGVEREDQVTLLKEVGCHIVQGFLYDNPMPKPDFEKRLEKKYYSE</sequence>
<name>A0A1G5BW34_9FIRM</name>
<dbReference type="PANTHER" id="PTHR33121">
    <property type="entry name" value="CYCLIC DI-GMP PHOSPHODIESTERASE PDEF"/>
    <property type="match status" value="1"/>
</dbReference>
<dbReference type="SUPFAM" id="SSF141868">
    <property type="entry name" value="EAL domain-like"/>
    <property type="match status" value="1"/>
</dbReference>
<feature type="domain" description="GGDEF" evidence="2">
    <location>
        <begin position="158"/>
        <end position="288"/>
    </location>
</feature>
<reference evidence="4" key="1">
    <citation type="submission" date="2016-10" db="EMBL/GenBank/DDBJ databases">
        <authorList>
            <person name="Varghese N."/>
            <person name="Submissions S."/>
        </authorList>
    </citation>
    <scope>NUCLEOTIDE SEQUENCE [LARGE SCALE GENOMIC DNA]</scope>
    <source>
        <strain evidence="4">XBD2006</strain>
    </source>
</reference>
<dbReference type="InterPro" id="IPR001633">
    <property type="entry name" value="EAL_dom"/>
</dbReference>
<accession>A0A1G5BW34</accession>
<dbReference type="EMBL" id="FMUR01000005">
    <property type="protein sequence ID" value="SCX94368.1"/>
    <property type="molecule type" value="Genomic_DNA"/>
</dbReference>
<gene>
    <name evidence="3" type="ORF">SAMN02910451_00846</name>
</gene>
<feature type="domain" description="EAL" evidence="1">
    <location>
        <begin position="297"/>
        <end position="550"/>
    </location>
</feature>
<dbReference type="Pfam" id="PF00990">
    <property type="entry name" value="GGDEF"/>
    <property type="match status" value="1"/>
</dbReference>
<dbReference type="PROSITE" id="PS50883">
    <property type="entry name" value="EAL"/>
    <property type="match status" value="1"/>
</dbReference>
<dbReference type="OrthoDB" id="9805474at2"/>
<dbReference type="InterPro" id="IPR050706">
    <property type="entry name" value="Cyclic-di-GMP_PDE-like"/>
</dbReference>
<proteinExistence type="predicted"/>
<protein>
    <submittedName>
        <fullName evidence="3">Diguanylate cyclase (GGDEF) domain-containing protein</fullName>
    </submittedName>
</protein>
<dbReference type="SMART" id="SM00267">
    <property type="entry name" value="GGDEF"/>
    <property type="match status" value="1"/>
</dbReference>
<dbReference type="GO" id="GO:0071111">
    <property type="term" value="F:cyclic-guanylate-specific phosphodiesterase activity"/>
    <property type="evidence" value="ECO:0007669"/>
    <property type="project" value="InterPro"/>
</dbReference>
<keyword evidence="4" id="KW-1185">Reference proteome</keyword>
<dbReference type="CDD" id="cd01948">
    <property type="entry name" value="EAL"/>
    <property type="match status" value="1"/>
</dbReference>
<organism evidence="3 4">
    <name type="scientific">Butyrivibrio hungatei</name>
    <dbReference type="NCBI Taxonomy" id="185008"/>
    <lineage>
        <taxon>Bacteria</taxon>
        <taxon>Bacillati</taxon>
        <taxon>Bacillota</taxon>
        <taxon>Clostridia</taxon>
        <taxon>Lachnospirales</taxon>
        <taxon>Lachnospiraceae</taxon>
        <taxon>Butyrivibrio</taxon>
    </lineage>
</organism>
<evidence type="ECO:0000313" key="3">
    <source>
        <dbReference type="EMBL" id="SCX94368.1"/>
    </source>
</evidence>
<dbReference type="PANTHER" id="PTHR33121:SF70">
    <property type="entry name" value="SIGNALING PROTEIN YKOW"/>
    <property type="match status" value="1"/>
</dbReference>
<dbReference type="SUPFAM" id="SSF55073">
    <property type="entry name" value="Nucleotide cyclase"/>
    <property type="match status" value="1"/>
</dbReference>
<dbReference type="InterPro" id="IPR000160">
    <property type="entry name" value="GGDEF_dom"/>
</dbReference>